<keyword evidence="5" id="KW-1185">Reference proteome</keyword>
<evidence type="ECO:0000256" key="2">
    <source>
        <dbReference type="ARBA" id="ARBA00038157"/>
    </source>
</evidence>
<dbReference type="HOGENOM" id="CLU_023205_2_2_1"/>
<dbReference type="InterPro" id="IPR036812">
    <property type="entry name" value="NAD(P)_OxRdtase_dom_sf"/>
</dbReference>
<dbReference type="PANTHER" id="PTHR43364:SF2">
    <property type="entry name" value="ARYL-ALCOHOL DEHYDROGENASE AAD10-RELATED"/>
    <property type="match status" value="1"/>
</dbReference>
<proteinExistence type="inferred from homology"/>
<name>K5VUB6_PHACS</name>
<dbReference type="PANTHER" id="PTHR43364">
    <property type="entry name" value="NADH-SPECIFIC METHYLGLYOXAL REDUCTASE-RELATED"/>
    <property type="match status" value="1"/>
</dbReference>
<accession>K5VUB6</accession>
<reference evidence="4 5" key="1">
    <citation type="journal article" date="2012" name="BMC Genomics">
        <title>Comparative genomics of the white-rot fungi, Phanerochaete carnosa and P. chrysosporium, to elucidate the genetic basis of the distinct wood types they colonize.</title>
        <authorList>
            <person name="Suzuki H."/>
            <person name="MacDonald J."/>
            <person name="Syed K."/>
            <person name="Salamov A."/>
            <person name="Hori C."/>
            <person name="Aerts A."/>
            <person name="Henrissat B."/>
            <person name="Wiebenga A."/>
            <person name="vanKuyk P.A."/>
            <person name="Barry K."/>
            <person name="Lindquist E."/>
            <person name="LaButti K."/>
            <person name="Lapidus A."/>
            <person name="Lucas S."/>
            <person name="Coutinho P."/>
            <person name="Gong Y."/>
            <person name="Samejima M."/>
            <person name="Mahadevan R."/>
            <person name="Abou-Zaid M."/>
            <person name="de Vries R.P."/>
            <person name="Igarashi K."/>
            <person name="Yadav J.S."/>
            <person name="Grigoriev I.V."/>
            <person name="Master E.R."/>
        </authorList>
    </citation>
    <scope>NUCLEOTIDE SEQUENCE [LARGE SCALE GENOMIC DNA]</scope>
    <source>
        <strain evidence="4 5">HHB-10118-sp</strain>
    </source>
</reference>
<dbReference type="OrthoDB" id="48988at2759"/>
<dbReference type="RefSeq" id="XP_007401363.1">
    <property type="nucleotide sequence ID" value="XM_007401301.1"/>
</dbReference>
<gene>
    <name evidence="4" type="ORF">PHACADRAFT_105340</name>
</gene>
<evidence type="ECO:0000313" key="5">
    <source>
        <dbReference type="Proteomes" id="UP000008370"/>
    </source>
</evidence>
<dbReference type="Gene3D" id="3.20.20.100">
    <property type="entry name" value="NADP-dependent oxidoreductase domain"/>
    <property type="match status" value="1"/>
</dbReference>
<dbReference type="AlphaFoldDB" id="K5VUB6"/>
<keyword evidence="1" id="KW-0560">Oxidoreductase</keyword>
<dbReference type="EMBL" id="JH930479">
    <property type="protein sequence ID" value="EKM50174.1"/>
    <property type="molecule type" value="Genomic_DNA"/>
</dbReference>
<sequence length="383" mass="42806">MSAWAPPPLPTTKLGIHRQLSSRAGVHVSPIQLGAMSIGDKWHPFGFGSMNKESSFKLLDAFYSAGGNFIDTANAYQDESSEEFLGEWMEQRGIRDQIVLATKYTTNFRRGKGGQHSTFVGNNVKSMHVSVAASLEKLRTDYIDILYVHWWDYATSVEEVVDGLHTLVQQGKVLYLGISDTPAWIVAQANTYARCMGKTPFSIYQGKWSIMDRDLERDILPMCVAQGMAIAPWNVLAGGKIRTDAEEQRRLESGEQGRQLFADWKRTPEERKVCLELEQVAKEVGAKAITSVAIAWIMQKAPHVFPIIGGRKVEHLHDNIEALSIRLSDEQIARLDNVVPLHKGFPYDPGFGDGEDYGFLFKSAGHFQKWPKAGPIKPEPSTK</sequence>
<dbReference type="GeneID" id="18907346"/>
<organism evidence="4 5">
    <name type="scientific">Phanerochaete carnosa (strain HHB-10118-sp)</name>
    <name type="common">White-rot fungus</name>
    <name type="synonym">Peniophora carnosa</name>
    <dbReference type="NCBI Taxonomy" id="650164"/>
    <lineage>
        <taxon>Eukaryota</taxon>
        <taxon>Fungi</taxon>
        <taxon>Dikarya</taxon>
        <taxon>Basidiomycota</taxon>
        <taxon>Agaricomycotina</taxon>
        <taxon>Agaricomycetes</taxon>
        <taxon>Polyporales</taxon>
        <taxon>Phanerochaetaceae</taxon>
        <taxon>Phanerochaete</taxon>
    </lineage>
</organism>
<feature type="domain" description="NADP-dependent oxidoreductase" evidence="3">
    <location>
        <begin position="30"/>
        <end position="338"/>
    </location>
</feature>
<dbReference type="Proteomes" id="UP000008370">
    <property type="component" value="Unassembled WGS sequence"/>
</dbReference>
<dbReference type="Pfam" id="PF00248">
    <property type="entry name" value="Aldo_ket_red"/>
    <property type="match status" value="1"/>
</dbReference>
<dbReference type="SUPFAM" id="SSF51430">
    <property type="entry name" value="NAD(P)-linked oxidoreductase"/>
    <property type="match status" value="1"/>
</dbReference>
<evidence type="ECO:0000259" key="3">
    <source>
        <dbReference type="Pfam" id="PF00248"/>
    </source>
</evidence>
<evidence type="ECO:0000256" key="1">
    <source>
        <dbReference type="ARBA" id="ARBA00023002"/>
    </source>
</evidence>
<comment type="similarity">
    <text evidence="2">Belongs to the aldo/keto reductase family. Aldo/keto reductase 2 subfamily.</text>
</comment>
<dbReference type="GO" id="GO:0016491">
    <property type="term" value="F:oxidoreductase activity"/>
    <property type="evidence" value="ECO:0007669"/>
    <property type="project" value="UniProtKB-KW"/>
</dbReference>
<evidence type="ECO:0000313" key="4">
    <source>
        <dbReference type="EMBL" id="EKM50174.1"/>
    </source>
</evidence>
<dbReference type="KEGG" id="pco:PHACADRAFT_105340"/>
<protein>
    <recommendedName>
        <fullName evidence="3">NADP-dependent oxidoreductase domain-containing protein</fullName>
    </recommendedName>
</protein>
<dbReference type="InterPro" id="IPR050523">
    <property type="entry name" value="AKR_Detox_Biosynth"/>
</dbReference>
<dbReference type="InParanoid" id="K5VUB6"/>
<dbReference type="InterPro" id="IPR023210">
    <property type="entry name" value="NADP_OxRdtase_dom"/>
</dbReference>